<dbReference type="Proteomes" id="UP000751190">
    <property type="component" value="Unassembled WGS sequence"/>
</dbReference>
<organism evidence="3 4">
    <name type="scientific">Diacronema lutheri</name>
    <name type="common">Unicellular marine alga</name>
    <name type="synonym">Monochrysis lutheri</name>
    <dbReference type="NCBI Taxonomy" id="2081491"/>
    <lineage>
        <taxon>Eukaryota</taxon>
        <taxon>Haptista</taxon>
        <taxon>Haptophyta</taxon>
        <taxon>Pavlovophyceae</taxon>
        <taxon>Pavlovales</taxon>
        <taxon>Pavlovaceae</taxon>
        <taxon>Diacronema</taxon>
    </lineage>
</organism>
<proteinExistence type="predicted"/>
<dbReference type="OrthoDB" id="10568050at2759"/>
<protein>
    <submittedName>
        <fullName evidence="3">Uncharacterized protein</fullName>
    </submittedName>
</protein>
<evidence type="ECO:0000313" key="3">
    <source>
        <dbReference type="EMBL" id="KAG8460300.1"/>
    </source>
</evidence>
<name>A0A8J5XKB9_DIALT</name>
<keyword evidence="4" id="KW-1185">Reference proteome</keyword>
<keyword evidence="2" id="KW-0732">Signal</keyword>
<dbReference type="AlphaFoldDB" id="A0A8J5XKB9"/>
<sequence length="381" mass="39032">MRTARGPRLLVWLAVGLAHLPARSGAAVGAHTRLSALARCGAARTPRAVLRAAPRARVRLAGADSDRSAKGQRISFGSKGSAIVPVDDHGAPTERPLEAYMCLPPEEWVEIDARLITRVPIDDAQRGNAAAGAQRYRLALPLRLGPELVVQASCTVDVRVDLPSCTLRIAGTNATLTVVDAPDAAAARGGGEPAPASAHGAPRGAAVAADAADAVSSASASARSAEQQAQVSAALRGARLEVAFEATAHWTPARRSPEPAQPSAWLAWAPLGRAQPERNGSLELGAQTTVALTLPGAVSRVPPFLLTSSGSMALRALTAALLPQFGRLVAADYRAWSRGLERTGGKLLASLGGARAGDAAEPGGGGADGGRETARRPPLDS</sequence>
<feature type="region of interest" description="Disordered" evidence="1">
    <location>
        <begin position="353"/>
        <end position="381"/>
    </location>
</feature>
<evidence type="ECO:0000256" key="1">
    <source>
        <dbReference type="SAM" id="MobiDB-lite"/>
    </source>
</evidence>
<feature type="signal peptide" evidence="2">
    <location>
        <begin position="1"/>
        <end position="25"/>
    </location>
</feature>
<evidence type="ECO:0000256" key="2">
    <source>
        <dbReference type="SAM" id="SignalP"/>
    </source>
</evidence>
<evidence type="ECO:0000313" key="4">
    <source>
        <dbReference type="Proteomes" id="UP000751190"/>
    </source>
</evidence>
<feature type="chain" id="PRO_5035288854" evidence="2">
    <location>
        <begin position="26"/>
        <end position="381"/>
    </location>
</feature>
<accession>A0A8J5XKB9</accession>
<dbReference type="EMBL" id="JAGTXO010000033">
    <property type="protein sequence ID" value="KAG8460300.1"/>
    <property type="molecule type" value="Genomic_DNA"/>
</dbReference>
<reference evidence="3" key="1">
    <citation type="submission" date="2021-05" db="EMBL/GenBank/DDBJ databases">
        <title>The genome of the haptophyte Pavlova lutheri (Diacronema luteri, Pavlovales) - a model for lipid biosynthesis in eukaryotic algae.</title>
        <authorList>
            <person name="Hulatt C.J."/>
            <person name="Posewitz M.C."/>
        </authorList>
    </citation>
    <scope>NUCLEOTIDE SEQUENCE</scope>
    <source>
        <strain evidence="3">NIVA-4/92</strain>
    </source>
</reference>
<comment type="caution">
    <text evidence="3">The sequence shown here is derived from an EMBL/GenBank/DDBJ whole genome shotgun (WGS) entry which is preliminary data.</text>
</comment>
<gene>
    <name evidence="3" type="ORF">KFE25_011791</name>
</gene>
<feature type="compositionally biased region" description="Basic and acidic residues" evidence="1">
    <location>
        <begin position="369"/>
        <end position="381"/>
    </location>
</feature>